<organism evidence="1 2">
    <name type="scientific">Araneus ventricosus</name>
    <name type="common">Orbweaver spider</name>
    <name type="synonym">Epeira ventricosa</name>
    <dbReference type="NCBI Taxonomy" id="182803"/>
    <lineage>
        <taxon>Eukaryota</taxon>
        <taxon>Metazoa</taxon>
        <taxon>Ecdysozoa</taxon>
        <taxon>Arthropoda</taxon>
        <taxon>Chelicerata</taxon>
        <taxon>Arachnida</taxon>
        <taxon>Araneae</taxon>
        <taxon>Araneomorphae</taxon>
        <taxon>Entelegynae</taxon>
        <taxon>Araneoidea</taxon>
        <taxon>Araneidae</taxon>
        <taxon>Araneus</taxon>
    </lineage>
</organism>
<dbReference type="Proteomes" id="UP000499080">
    <property type="component" value="Unassembled WGS sequence"/>
</dbReference>
<evidence type="ECO:0000313" key="1">
    <source>
        <dbReference type="EMBL" id="GBM32765.1"/>
    </source>
</evidence>
<accession>A0A4Y2EXZ0</accession>
<name>A0A4Y2EXZ0_ARAVE</name>
<keyword evidence="2" id="KW-1185">Reference proteome</keyword>
<dbReference type="AlphaFoldDB" id="A0A4Y2EXZ0"/>
<reference evidence="1 2" key="1">
    <citation type="journal article" date="2019" name="Sci. Rep.">
        <title>Orb-weaving spider Araneus ventricosus genome elucidates the spidroin gene catalogue.</title>
        <authorList>
            <person name="Kono N."/>
            <person name="Nakamura H."/>
            <person name="Ohtoshi R."/>
            <person name="Moran D.A.P."/>
            <person name="Shinohara A."/>
            <person name="Yoshida Y."/>
            <person name="Fujiwara M."/>
            <person name="Mori M."/>
            <person name="Tomita M."/>
            <person name="Arakawa K."/>
        </authorList>
    </citation>
    <scope>NUCLEOTIDE SEQUENCE [LARGE SCALE GENOMIC DNA]</scope>
</reference>
<sequence>MDLSAPFHLFSWMMGDVNGRPFISYLYLKGPLMTTPPTAFLPHSEQQPAEIRPNSIDVVWPVTTGLGVRGLLLTDNQHVRRWFKIFLIKHLPANT</sequence>
<dbReference type="EMBL" id="BGPR01000717">
    <property type="protein sequence ID" value="GBM32765.1"/>
    <property type="molecule type" value="Genomic_DNA"/>
</dbReference>
<comment type="caution">
    <text evidence="1">The sequence shown here is derived from an EMBL/GenBank/DDBJ whole genome shotgun (WGS) entry which is preliminary data.</text>
</comment>
<protein>
    <submittedName>
        <fullName evidence="1">Uncharacterized protein</fullName>
    </submittedName>
</protein>
<evidence type="ECO:0000313" key="2">
    <source>
        <dbReference type="Proteomes" id="UP000499080"/>
    </source>
</evidence>
<proteinExistence type="predicted"/>
<gene>
    <name evidence="1" type="ORF">AVEN_83734_1</name>
</gene>